<evidence type="ECO:0000256" key="4">
    <source>
        <dbReference type="ARBA" id="ARBA00022670"/>
    </source>
</evidence>
<gene>
    <name evidence="13" type="primary">rseP</name>
    <name evidence="13" type="ORF">KVH43_12275</name>
</gene>
<dbReference type="SMART" id="SM00228">
    <property type="entry name" value="PDZ"/>
    <property type="match status" value="1"/>
</dbReference>
<feature type="transmembrane region" description="Helical" evidence="11">
    <location>
        <begin position="256"/>
        <end position="276"/>
    </location>
</feature>
<evidence type="ECO:0000256" key="2">
    <source>
        <dbReference type="ARBA" id="ARBA00004141"/>
    </source>
</evidence>
<evidence type="ECO:0000256" key="9">
    <source>
        <dbReference type="ARBA" id="ARBA00023049"/>
    </source>
</evidence>
<dbReference type="PROSITE" id="PS50106">
    <property type="entry name" value="PDZ"/>
    <property type="match status" value="1"/>
</dbReference>
<keyword evidence="5 11" id="KW-0812">Transmembrane</keyword>
<name>A0ABX8RGN1_9CLOT</name>
<dbReference type="InterPro" id="IPR004387">
    <property type="entry name" value="Pept_M50_Zn"/>
</dbReference>
<dbReference type="Pfam" id="PF17820">
    <property type="entry name" value="PDZ_6"/>
    <property type="match status" value="1"/>
</dbReference>
<dbReference type="CDD" id="cd06163">
    <property type="entry name" value="S2P-M50_PDZ_RseP-like"/>
    <property type="match status" value="1"/>
</dbReference>
<evidence type="ECO:0000256" key="10">
    <source>
        <dbReference type="ARBA" id="ARBA00023136"/>
    </source>
</evidence>
<dbReference type="EC" id="3.4.24.-" evidence="11"/>
<comment type="subcellular location">
    <subcellularLocation>
        <location evidence="2">Membrane</location>
        <topology evidence="2">Multi-pass membrane protein</topology>
    </subcellularLocation>
</comment>
<evidence type="ECO:0000256" key="8">
    <source>
        <dbReference type="ARBA" id="ARBA00022989"/>
    </source>
</evidence>
<evidence type="ECO:0000256" key="3">
    <source>
        <dbReference type="ARBA" id="ARBA00007931"/>
    </source>
</evidence>
<accession>A0ABX8RGN1</accession>
<dbReference type="CDD" id="cd23081">
    <property type="entry name" value="cpPDZ_EcRseP-like"/>
    <property type="match status" value="1"/>
</dbReference>
<comment type="cofactor">
    <cofactor evidence="1 11">
        <name>Zn(2+)</name>
        <dbReference type="ChEBI" id="CHEBI:29105"/>
    </cofactor>
</comment>
<proteinExistence type="inferred from homology"/>
<dbReference type="InterPro" id="IPR001478">
    <property type="entry name" value="PDZ"/>
</dbReference>
<sequence length="340" mass="38303">METILIAFLIFGVLVVFHEFGHFSVAKLVGIKVHEFSIGMGKPRIFKFKKGETEYSIRPLPIGGYVKMEGEDEASTDERSFNNKPLWARMLVIVAGPFMNFIFAILLFSMMFYMIGFPTNDTTIGDIIPNYPAQMAGIKAGDKILSIDGKEMNSWKQIVETIHSKKDQKINIKILRDGKEKSFSIKPLLNKETNQVMIGISPTIKKSFAKSISMGFDRMTFVIKSMLAFFMKPSMKDVVGPVGIIHIVGQAAKTNIYSVLWIVGFISVNLGIVNLLPIPALDGGRLVFLIIEGLRGKPLDPEKEGFIHLTGFVLLMSLMVFMIFKDVERFKLFQHIFDLF</sequence>
<dbReference type="GO" id="GO:0008237">
    <property type="term" value="F:metallopeptidase activity"/>
    <property type="evidence" value="ECO:0007669"/>
    <property type="project" value="UniProtKB-KW"/>
</dbReference>
<keyword evidence="10 11" id="KW-0472">Membrane</keyword>
<dbReference type="PANTHER" id="PTHR42837:SF2">
    <property type="entry name" value="MEMBRANE METALLOPROTEASE ARASP2, CHLOROPLASTIC-RELATED"/>
    <property type="match status" value="1"/>
</dbReference>
<dbReference type="Proteomes" id="UP000886818">
    <property type="component" value="Chromosome"/>
</dbReference>
<evidence type="ECO:0000256" key="6">
    <source>
        <dbReference type="ARBA" id="ARBA00022801"/>
    </source>
</evidence>
<evidence type="ECO:0000256" key="7">
    <source>
        <dbReference type="ARBA" id="ARBA00022833"/>
    </source>
</evidence>
<dbReference type="NCBIfam" id="TIGR00054">
    <property type="entry name" value="RIP metalloprotease RseP"/>
    <property type="match status" value="1"/>
</dbReference>
<keyword evidence="11" id="KW-0479">Metal-binding</keyword>
<reference evidence="13" key="1">
    <citation type="submission" date="2021-07" db="EMBL/GenBank/DDBJ databases">
        <title>Complete genome sequence of Crassaminicella sp. 143-21, isolated from a deep-sea hydrothermal vent.</title>
        <authorList>
            <person name="Li X."/>
        </authorList>
    </citation>
    <scope>NUCLEOTIDE SEQUENCE</scope>
    <source>
        <strain evidence="13">143-21</strain>
    </source>
</reference>
<dbReference type="Pfam" id="PF02163">
    <property type="entry name" value="Peptidase_M50"/>
    <property type="match status" value="1"/>
</dbReference>
<protein>
    <recommendedName>
        <fullName evidence="11">Zinc metalloprotease</fullName>
        <ecNumber evidence="11">3.4.24.-</ecNumber>
    </recommendedName>
</protein>
<evidence type="ECO:0000256" key="1">
    <source>
        <dbReference type="ARBA" id="ARBA00001947"/>
    </source>
</evidence>
<dbReference type="PANTHER" id="PTHR42837">
    <property type="entry name" value="REGULATOR OF SIGMA-E PROTEASE RSEP"/>
    <property type="match status" value="1"/>
</dbReference>
<organism evidence="13 14">
    <name type="scientific">Crassaminicella indica</name>
    <dbReference type="NCBI Taxonomy" id="2855394"/>
    <lineage>
        <taxon>Bacteria</taxon>
        <taxon>Bacillati</taxon>
        <taxon>Bacillota</taxon>
        <taxon>Clostridia</taxon>
        <taxon>Eubacteriales</taxon>
        <taxon>Clostridiaceae</taxon>
        <taxon>Crassaminicella</taxon>
    </lineage>
</organism>
<evidence type="ECO:0000313" key="13">
    <source>
        <dbReference type="EMBL" id="QXM06111.1"/>
    </source>
</evidence>
<dbReference type="InterPro" id="IPR041489">
    <property type="entry name" value="PDZ_6"/>
</dbReference>
<feature type="domain" description="PDZ" evidence="12">
    <location>
        <begin position="115"/>
        <end position="154"/>
    </location>
</feature>
<evidence type="ECO:0000313" key="14">
    <source>
        <dbReference type="Proteomes" id="UP000886818"/>
    </source>
</evidence>
<comment type="similarity">
    <text evidence="3 11">Belongs to the peptidase M50B family.</text>
</comment>
<keyword evidence="8 11" id="KW-1133">Transmembrane helix</keyword>
<dbReference type="RefSeq" id="WP_218282808.1">
    <property type="nucleotide sequence ID" value="NZ_CP078093.1"/>
</dbReference>
<dbReference type="InterPro" id="IPR008915">
    <property type="entry name" value="Peptidase_M50"/>
</dbReference>
<evidence type="ECO:0000256" key="5">
    <source>
        <dbReference type="ARBA" id="ARBA00022692"/>
    </source>
</evidence>
<evidence type="ECO:0000256" key="11">
    <source>
        <dbReference type="RuleBase" id="RU362031"/>
    </source>
</evidence>
<keyword evidence="4" id="KW-0645">Protease</keyword>
<feature type="transmembrane region" description="Helical" evidence="11">
    <location>
        <begin position="305"/>
        <end position="324"/>
    </location>
</feature>
<evidence type="ECO:0000259" key="12">
    <source>
        <dbReference type="PROSITE" id="PS50106"/>
    </source>
</evidence>
<keyword evidence="9 11" id="KW-0482">Metalloprotease</keyword>
<dbReference type="EMBL" id="CP078093">
    <property type="protein sequence ID" value="QXM06111.1"/>
    <property type="molecule type" value="Genomic_DNA"/>
</dbReference>
<keyword evidence="14" id="KW-1185">Reference proteome</keyword>
<keyword evidence="6 11" id="KW-0378">Hydrolase</keyword>
<keyword evidence="7 11" id="KW-0862">Zinc</keyword>
<feature type="transmembrane region" description="Helical" evidence="11">
    <location>
        <begin position="86"/>
        <end position="108"/>
    </location>
</feature>